<dbReference type="Proteomes" id="UP000309038">
    <property type="component" value="Unassembled WGS sequence"/>
</dbReference>
<keyword evidence="2" id="KW-1185">Reference proteome</keyword>
<sequence length="194" mass="21886">MTDLSDQELGKNARQLTIAKIPTLLVLDAAVVSPKERADCELFYLSYISKHGPEDEEAKLLHHPRWKELCDKYGKPYIPSGVRKKRDTLNNQLLSTPSPFALKCQSSDLISCVAPFSLIVGAEKMPLRVLPSMSMRAFRLKVAKSFKVPKTEQGTMKLWLNMPDGILVELDNPEDIHDLSWWGLDDGSELVMFT</sequence>
<evidence type="ECO:0000313" key="2">
    <source>
        <dbReference type="Proteomes" id="UP000309038"/>
    </source>
</evidence>
<name>A0A4S4KP60_9APHY</name>
<organism evidence="1 2">
    <name type="scientific">Hermanssonia centrifuga</name>
    <dbReference type="NCBI Taxonomy" id="98765"/>
    <lineage>
        <taxon>Eukaryota</taxon>
        <taxon>Fungi</taxon>
        <taxon>Dikarya</taxon>
        <taxon>Basidiomycota</taxon>
        <taxon>Agaricomycotina</taxon>
        <taxon>Agaricomycetes</taxon>
        <taxon>Polyporales</taxon>
        <taxon>Meruliaceae</taxon>
        <taxon>Hermanssonia</taxon>
    </lineage>
</organism>
<comment type="caution">
    <text evidence="1">The sequence shown here is derived from an EMBL/GenBank/DDBJ whole genome shotgun (WGS) entry which is preliminary data.</text>
</comment>
<dbReference type="AlphaFoldDB" id="A0A4S4KP60"/>
<protein>
    <submittedName>
        <fullName evidence="1">Uncharacterized protein</fullName>
    </submittedName>
</protein>
<reference evidence="1 2" key="1">
    <citation type="submission" date="2019-02" db="EMBL/GenBank/DDBJ databases">
        <title>Genome sequencing of the rare red list fungi Phlebia centrifuga.</title>
        <authorList>
            <person name="Buettner E."/>
            <person name="Kellner H."/>
        </authorList>
    </citation>
    <scope>NUCLEOTIDE SEQUENCE [LARGE SCALE GENOMIC DNA]</scope>
    <source>
        <strain evidence="1 2">DSM 108282</strain>
    </source>
</reference>
<proteinExistence type="predicted"/>
<dbReference type="EMBL" id="SGPJ01000063">
    <property type="protein sequence ID" value="THG99970.1"/>
    <property type="molecule type" value="Genomic_DNA"/>
</dbReference>
<gene>
    <name evidence="1" type="ORF">EW026_g2485</name>
</gene>
<evidence type="ECO:0000313" key="1">
    <source>
        <dbReference type="EMBL" id="THG99970.1"/>
    </source>
</evidence>
<accession>A0A4S4KP60</accession>